<evidence type="ECO:0000256" key="1">
    <source>
        <dbReference type="ARBA" id="ARBA00004167"/>
    </source>
</evidence>
<evidence type="ECO:0000256" key="5">
    <source>
        <dbReference type="SAM" id="MobiDB-lite"/>
    </source>
</evidence>
<evidence type="ECO:0000256" key="2">
    <source>
        <dbReference type="ARBA" id="ARBA00022692"/>
    </source>
</evidence>
<dbReference type="Proteomes" id="UP000256645">
    <property type="component" value="Unassembled WGS sequence"/>
</dbReference>
<feature type="chain" id="PRO_5017792730" description="Mid2 domain-containing protein" evidence="7">
    <location>
        <begin position="18"/>
        <end position="358"/>
    </location>
</feature>
<dbReference type="AlphaFoldDB" id="A0A3D8QPW3"/>
<keyword evidence="7" id="KW-0732">Signal</keyword>
<keyword evidence="2 6" id="KW-0812">Transmembrane</keyword>
<dbReference type="OrthoDB" id="5347452at2759"/>
<feature type="compositionally biased region" description="Low complexity" evidence="5">
    <location>
        <begin position="307"/>
        <end position="331"/>
    </location>
</feature>
<evidence type="ECO:0000256" key="4">
    <source>
        <dbReference type="ARBA" id="ARBA00023136"/>
    </source>
</evidence>
<evidence type="ECO:0008006" key="10">
    <source>
        <dbReference type="Google" id="ProtNLM"/>
    </source>
</evidence>
<dbReference type="PANTHER" id="PTHR15549">
    <property type="entry name" value="PAIRED IMMUNOGLOBULIN-LIKE TYPE 2 RECEPTOR"/>
    <property type="match status" value="1"/>
</dbReference>
<accession>A0A3D8QPW3</accession>
<dbReference type="InterPro" id="IPR051694">
    <property type="entry name" value="Immunoregulatory_rcpt-like"/>
</dbReference>
<reference evidence="8 9" key="1">
    <citation type="journal article" date="2018" name="IMA Fungus">
        <title>IMA Genome-F 9: Draft genome sequence of Annulohypoxylon stygium, Aspergillus mulundensis, Berkeleyomyces basicola (syn. Thielaviopsis basicola), Ceratocystis smalleyi, two Cercospora beticola strains, Coleophoma cylindrospora, Fusarium fracticaudum, Phialophora cf. hyalina, and Morchella septimelata.</title>
        <authorList>
            <person name="Wingfield B.D."/>
            <person name="Bills G.F."/>
            <person name="Dong Y."/>
            <person name="Huang W."/>
            <person name="Nel W.J."/>
            <person name="Swalarsk-Parry B.S."/>
            <person name="Vaghefi N."/>
            <person name="Wilken P.M."/>
            <person name="An Z."/>
            <person name="de Beer Z.W."/>
            <person name="De Vos L."/>
            <person name="Chen L."/>
            <person name="Duong T.A."/>
            <person name="Gao Y."/>
            <person name="Hammerbacher A."/>
            <person name="Kikkert J.R."/>
            <person name="Li Y."/>
            <person name="Li H."/>
            <person name="Li K."/>
            <person name="Li Q."/>
            <person name="Liu X."/>
            <person name="Ma X."/>
            <person name="Naidoo K."/>
            <person name="Pethybridge S.J."/>
            <person name="Sun J."/>
            <person name="Steenkamp E.T."/>
            <person name="van der Nest M.A."/>
            <person name="van Wyk S."/>
            <person name="Wingfield M.J."/>
            <person name="Xiong C."/>
            <person name="Yue Q."/>
            <person name="Zhang X."/>
        </authorList>
    </citation>
    <scope>NUCLEOTIDE SEQUENCE [LARGE SCALE GENOMIC DNA]</scope>
    <source>
        <strain evidence="8 9">BP6252</strain>
    </source>
</reference>
<evidence type="ECO:0000256" key="7">
    <source>
        <dbReference type="SAM" id="SignalP"/>
    </source>
</evidence>
<dbReference type="STRING" id="1849047.A0A3D8QPW3"/>
<feature type="transmembrane region" description="Helical" evidence="6">
    <location>
        <begin position="237"/>
        <end position="262"/>
    </location>
</feature>
<evidence type="ECO:0000313" key="9">
    <source>
        <dbReference type="Proteomes" id="UP000256645"/>
    </source>
</evidence>
<dbReference type="GO" id="GO:0016020">
    <property type="term" value="C:membrane"/>
    <property type="evidence" value="ECO:0007669"/>
    <property type="project" value="UniProtKB-SubCell"/>
</dbReference>
<feature type="region of interest" description="Disordered" evidence="5">
    <location>
        <begin position="269"/>
        <end position="358"/>
    </location>
</feature>
<proteinExistence type="predicted"/>
<dbReference type="EMBL" id="PDLM01000013">
    <property type="protein sequence ID" value="RDW63504.1"/>
    <property type="molecule type" value="Genomic_DNA"/>
</dbReference>
<keyword evidence="4 6" id="KW-0472">Membrane</keyword>
<feature type="signal peptide" evidence="7">
    <location>
        <begin position="1"/>
        <end position="17"/>
    </location>
</feature>
<feature type="region of interest" description="Disordered" evidence="5">
    <location>
        <begin position="193"/>
        <end position="235"/>
    </location>
</feature>
<sequence>MSLYLCSLLVFTGNTYAILWGGAKPTCDSRVEHVTEPPEPTTAALLHQRQGGTLQTCGYSLGISTSPLYCVDARAVCATNSLSGFGCCLSTGITNCLIPTSCIDSTAVGNYGSSFLNNPYVTSCTNSGASLCVTRAIEYSPSFVTGWGCTDSLGATFELYYSTTSTASNASTASGRSFSPITVFQANYISTSSTTTSTSTSSSSTTTSPTSTTTTSITTTPIINTPGPATKSSSTPIGAIVGGTVGGVAVIALCALALFFMLRKRKNNDHSAPFQQPTALPSNNNYGPPPGGHAAYPTEKIHDSTSPGYQGDPYGAAGGAPPYSQPGGQSSYHDSTISPISPSVNQPMPAPVHELGSH</sequence>
<evidence type="ECO:0000256" key="3">
    <source>
        <dbReference type="ARBA" id="ARBA00022989"/>
    </source>
</evidence>
<evidence type="ECO:0000313" key="8">
    <source>
        <dbReference type="EMBL" id="RDW63504.1"/>
    </source>
</evidence>
<feature type="compositionally biased region" description="Polar residues" evidence="5">
    <location>
        <begin position="332"/>
        <end position="346"/>
    </location>
</feature>
<keyword evidence="9" id="KW-1185">Reference proteome</keyword>
<keyword evidence="3 6" id="KW-1133">Transmembrane helix</keyword>
<comment type="caution">
    <text evidence="8">The sequence shown here is derived from an EMBL/GenBank/DDBJ whole genome shotgun (WGS) entry which is preliminary data.</text>
</comment>
<comment type="subcellular location">
    <subcellularLocation>
        <location evidence="1">Membrane</location>
        <topology evidence="1">Single-pass membrane protein</topology>
    </subcellularLocation>
</comment>
<dbReference type="GO" id="GO:0071944">
    <property type="term" value="C:cell periphery"/>
    <property type="evidence" value="ECO:0007669"/>
    <property type="project" value="UniProtKB-ARBA"/>
</dbReference>
<gene>
    <name evidence="8" type="ORF">BP6252_11049</name>
</gene>
<feature type="compositionally biased region" description="Low complexity" evidence="5">
    <location>
        <begin position="193"/>
        <end position="223"/>
    </location>
</feature>
<evidence type="ECO:0000256" key="6">
    <source>
        <dbReference type="SAM" id="Phobius"/>
    </source>
</evidence>
<feature type="compositionally biased region" description="Polar residues" evidence="5">
    <location>
        <begin position="273"/>
        <end position="282"/>
    </location>
</feature>
<protein>
    <recommendedName>
        <fullName evidence="10">Mid2 domain-containing protein</fullName>
    </recommendedName>
</protein>
<name>A0A3D8QPW3_9HELO</name>
<organism evidence="8 9">
    <name type="scientific">Coleophoma cylindrospora</name>
    <dbReference type="NCBI Taxonomy" id="1849047"/>
    <lineage>
        <taxon>Eukaryota</taxon>
        <taxon>Fungi</taxon>
        <taxon>Dikarya</taxon>
        <taxon>Ascomycota</taxon>
        <taxon>Pezizomycotina</taxon>
        <taxon>Leotiomycetes</taxon>
        <taxon>Helotiales</taxon>
        <taxon>Dermateaceae</taxon>
        <taxon>Coleophoma</taxon>
    </lineage>
</organism>